<feature type="transmembrane region" description="Helical" evidence="1">
    <location>
        <begin position="6"/>
        <end position="26"/>
    </location>
</feature>
<dbReference type="EMBL" id="CP060697">
    <property type="protein sequence ID" value="QNM83196.1"/>
    <property type="molecule type" value="Genomic_DNA"/>
</dbReference>
<dbReference type="InterPro" id="IPR034122">
    <property type="entry name" value="Retropepsin-like_bacterial"/>
</dbReference>
<dbReference type="RefSeq" id="WP_187480151.1">
    <property type="nucleotide sequence ID" value="NZ_CP060697.1"/>
</dbReference>
<dbReference type="Proteomes" id="UP000515861">
    <property type="component" value="Chromosome"/>
</dbReference>
<gene>
    <name evidence="2" type="ORF">H8M03_02245</name>
</gene>
<dbReference type="GO" id="GO:0004190">
    <property type="term" value="F:aspartic-type endopeptidase activity"/>
    <property type="evidence" value="ECO:0007669"/>
    <property type="project" value="InterPro"/>
</dbReference>
<name>A0A7G9L3J7_9SPHN</name>
<dbReference type="InterPro" id="IPR011969">
    <property type="entry name" value="Clan_AA_Asp_peptidase_C"/>
</dbReference>
<evidence type="ECO:0000256" key="1">
    <source>
        <dbReference type="SAM" id="Phobius"/>
    </source>
</evidence>
<dbReference type="GO" id="GO:0006508">
    <property type="term" value="P:proteolysis"/>
    <property type="evidence" value="ECO:0007669"/>
    <property type="project" value="UniProtKB-KW"/>
</dbReference>
<dbReference type="CDD" id="cd05483">
    <property type="entry name" value="retropepsin_like_bacteria"/>
    <property type="match status" value="1"/>
</dbReference>
<dbReference type="Gene3D" id="2.40.70.10">
    <property type="entry name" value="Acid Proteases"/>
    <property type="match status" value="1"/>
</dbReference>
<keyword evidence="2" id="KW-0645">Protease</keyword>
<feature type="transmembrane region" description="Helical" evidence="1">
    <location>
        <begin position="33"/>
        <end position="53"/>
    </location>
</feature>
<keyword evidence="3" id="KW-1185">Reference proteome</keyword>
<dbReference type="AlphaFoldDB" id="A0A7G9L3J7"/>
<evidence type="ECO:0000313" key="3">
    <source>
        <dbReference type="Proteomes" id="UP000515861"/>
    </source>
</evidence>
<proteinExistence type="predicted"/>
<organism evidence="2 3">
    <name type="scientific">Sphingomonas sabuli</name>
    <dbReference type="NCBI Taxonomy" id="2764186"/>
    <lineage>
        <taxon>Bacteria</taxon>
        <taxon>Pseudomonadati</taxon>
        <taxon>Pseudomonadota</taxon>
        <taxon>Alphaproteobacteria</taxon>
        <taxon>Sphingomonadales</taxon>
        <taxon>Sphingomonadaceae</taxon>
        <taxon>Sphingomonas</taxon>
    </lineage>
</organism>
<dbReference type="PROSITE" id="PS00141">
    <property type="entry name" value="ASP_PROTEASE"/>
    <property type="match status" value="1"/>
</dbReference>
<protein>
    <submittedName>
        <fullName evidence="2">TIGR02281 family clan AA aspartic protease</fullName>
        <ecNumber evidence="2">3.4.23.-</ecNumber>
    </submittedName>
</protein>
<evidence type="ECO:0000313" key="2">
    <source>
        <dbReference type="EMBL" id="QNM83196.1"/>
    </source>
</evidence>
<dbReference type="NCBIfam" id="TIGR02281">
    <property type="entry name" value="clan_AA_DTGA"/>
    <property type="match status" value="1"/>
</dbReference>
<keyword evidence="1" id="KW-0812">Transmembrane</keyword>
<dbReference type="SUPFAM" id="SSF50630">
    <property type="entry name" value="Acid proteases"/>
    <property type="match status" value="1"/>
</dbReference>
<dbReference type="KEGG" id="ssau:H8M03_02245"/>
<keyword evidence="1" id="KW-0472">Membrane</keyword>
<keyword evidence="2" id="KW-0378">Hydrolase</keyword>
<reference evidence="2 3" key="1">
    <citation type="submission" date="2020-08" db="EMBL/GenBank/DDBJ databases">
        <title>Sphingomonas sp. sand1-3 16S ribosomal RNA gene Genome sequencing and assembly.</title>
        <authorList>
            <person name="Kang M."/>
        </authorList>
    </citation>
    <scope>NUCLEOTIDE SEQUENCE [LARGE SCALE GENOMIC DNA]</scope>
    <source>
        <strain evidence="3">sand1-3</strain>
    </source>
</reference>
<keyword evidence="1" id="KW-1133">Transmembrane helix</keyword>
<dbReference type="Pfam" id="PF13975">
    <property type="entry name" value="gag-asp_proteas"/>
    <property type="match status" value="1"/>
</dbReference>
<dbReference type="EC" id="3.4.23.-" evidence="2"/>
<dbReference type="InterPro" id="IPR001969">
    <property type="entry name" value="Aspartic_peptidase_AS"/>
</dbReference>
<accession>A0A7G9L3J7</accession>
<dbReference type="InterPro" id="IPR021109">
    <property type="entry name" value="Peptidase_aspartic_dom_sf"/>
</dbReference>
<sequence>MTNDIMLGSVYIVMALMLVLSALMVRREPIAKLATYALAWIAIFGAGFVLFTFRDNLGWVWQRVKSEATGEPVATGKEIRIPMAIDGHFWVEASINGEPVKFLIDSGATMTTIDLATARRAGVSVASQANQVVRTGNGFVRVASGRVEQLEVGTIQRENFGVHVTATDDLNVLGMNFLSTLNRWGVEGRWLVLSP</sequence>